<protein>
    <submittedName>
        <fullName evidence="2">Uncharacterized protein</fullName>
    </submittedName>
</protein>
<proteinExistence type="predicted"/>
<dbReference type="EMBL" id="VNHX01000001">
    <property type="protein sequence ID" value="TYP98376.1"/>
    <property type="molecule type" value="Genomic_DNA"/>
</dbReference>
<keyword evidence="1" id="KW-0472">Membrane</keyword>
<dbReference type="RefSeq" id="WP_170249920.1">
    <property type="nucleotide sequence ID" value="NZ_VNHX01000001.1"/>
</dbReference>
<keyword evidence="1" id="KW-1133">Transmembrane helix</keyword>
<keyword evidence="3" id="KW-1185">Reference proteome</keyword>
<name>A0A5S5DTP0_9SPHI</name>
<comment type="caution">
    <text evidence="2">The sequence shown here is derived from an EMBL/GenBank/DDBJ whole genome shotgun (WGS) entry which is preliminary data.</text>
</comment>
<evidence type="ECO:0000313" key="2">
    <source>
        <dbReference type="EMBL" id="TYP98376.1"/>
    </source>
</evidence>
<accession>A0A5S5DTP0</accession>
<evidence type="ECO:0000256" key="1">
    <source>
        <dbReference type="SAM" id="Phobius"/>
    </source>
</evidence>
<organism evidence="2 3">
    <name type="scientific">Sphingobacterium allocomposti</name>
    <dbReference type="NCBI Taxonomy" id="415956"/>
    <lineage>
        <taxon>Bacteria</taxon>
        <taxon>Pseudomonadati</taxon>
        <taxon>Bacteroidota</taxon>
        <taxon>Sphingobacteriia</taxon>
        <taxon>Sphingobacteriales</taxon>
        <taxon>Sphingobacteriaceae</taxon>
        <taxon>Sphingobacterium</taxon>
    </lineage>
</organism>
<feature type="transmembrane region" description="Helical" evidence="1">
    <location>
        <begin position="7"/>
        <end position="23"/>
    </location>
</feature>
<gene>
    <name evidence="2" type="ORF">BC792_10130</name>
</gene>
<feature type="transmembrane region" description="Helical" evidence="1">
    <location>
        <begin position="29"/>
        <end position="47"/>
    </location>
</feature>
<sequence>MKFPNIAALIICFITTAGLLYFLDSSYGISRIALVSLVGSAITIWLTNKVVAKK</sequence>
<evidence type="ECO:0000313" key="3">
    <source>
        <dbReference type="Proteomes" id="UP000325105"/>
    </source>
</evidence>
<keyword evidence="1" id="KW-0812">Transmembrane</keyword>
<dbReference type="AlphaFoldDB" id="A0A5S5DTP0"/>
<dbReference type="Proteomes" id="UP000325105">
    <property type="component" value="Unassembled WGS sequence"/>
</dbReference>
<reference evidence="2 3" key="1">
    <citation type="submission" date="2019-07" db="EMBL/GenBank/DDBJ databases">
        <title>Genomic Encyclopedia of Archaeal and Bacterial Type Strains, Phase II (KMG-II): from individual species to whole genera.</title>
        <authorList>
            <person name="Goeker M."/>
        </authorList>
    </citation>
    <scope>NUCLEOTIDE SEQUENCE [LARGE SCALE GENOMIC DNA]</scope>
    <source>
        <strain evidence="2 3">DSM 18850</strain>
    </source>
</reference>